<comment type="similarity">
    <text evidence="1">Belongs to the peptidase U62 family.</text>
</comment>
<keyword evidence="5" id="KW-0378">Hydrolase</keyword>
<dbReference type="PANTHER" id="PTHR43421">
    <property type="entry name" value="METALLOPROTEASE PMBA"/>
    <property type="match status" value="1"/>
</dbReference>
<evidence type="ECO:0000313" key="6">
    <source>
        <dbReference type="Proteomes" id="UP000304148"/>
    </source>
</evidence>
<dbReference type="RefSeq" id="WP_232055547.1">
    <property type="nucleotide sequence ID" value="NZ_LS992241.1"/>
</dbReference>
<dbReference type="Pfam" id="PF19290">
    <property type="entry name" value="PmbA_TldD_2nd"/>
    <property type="match status" value="1"/>
</dbReference>
<keyword evidence="5" id="KW-0645">Protease</keyword>
<feature type="domain" description="Metalloprotease TldD/E N-terminal" evidence="2">
    <location>
        <begin position="25"/>
        <end position="88"/>
    </location>
</feature>
<dbReference type="GO" id="GO:0005829">
    <property type="term" value="C:cytosol"/>
    <property type="evidence" value="ECO:0007669"/>
    <property type="project" value="TreeGrafter"/>
</dbReference>
<dbReference type="Gene3D" id="3.30.2290.10">
    <property type="entry name" value="PmbA/TldD superfamily"/>
    <property type="match status" value="1"/>
</dbReference>
<dbReference type="InterPro" id="IPR036059">
    <property type="entry name" value="TldD/PmbA_sf"/>
</dbReference>
<dbReference type="InterPro" id="IPR035068">
    <property type="entry name" value="TldD/PmbA_N"/>
</dbReference>
<organism evidence="5 6">
    <name type="scientific">Paenibacillus alvei</name>
    <name type="common">Bacillus alvei</name>
    <dbReference type="NCBI Taxonomy" id="44250"/>
    <lineage>
        <taxon>Bacteria</taxon>
        <taxon>Bacillati</taxon>
        <taxon>Bacillota</taxon>
        <taxon>Bacilli</taxon>
        <taxon>Bacillales</taxon>
        <taxon>Paenibacillaceae</taxon>
        <taxon>Paenibacillus</taxon>
    </lineage>
</organism>
<evidence type="ECO:0000259" key="3">
    <source>
        <dbReference type="Pfam" id="PF19289"/>
    </source>
</evidence>
<dbReference type="SUPFAM" id="SSF111283">
    <property type="entry name" value="Putative modulator of DNA gyrase, PmbA/TldD"/>
    <property type="match status" value="1"/>
</dbReference>
<evidence type="ECO:0000259" key="2">
    <source>
        <dbReference type="Pfam" id="PF01523"/>
    </source>
</evidence>
<evidence type="ECO:0000313" key="5">
    <source>
        <dbReference type="EMBL" id="SYX83497.1"/>
    </source>
</evidence>
<dbReference type="Pfam" id="PF01523">
    <property type="entry name" value="PmbA_TldD_1st"/>
    <property type="match status" value="1"/>
</dbReference>
<dbReference type="GO" id="GO:0006508">
    <property type="term" value="P:proteolysis"/>
    <property type="evidence" value="ECO:0007669"/>
    <property type="project" value="UniProtKB-KW"/>
</dbReference>
<dbReference type="Proteomes" id="UP000304148">
    <property type="component" value="Chromosome"/>
</dbReference>
<reference evidence="6" key="1">
    <citation type="submission" date="2018-08" db="EMBL/GenBank/DDBJ databases">
        <authorList>
            <person name="Chevrot R."/>
        </authorList>
    </citation>
    <scope>NUCLEOTIDE SEQUENCE [LARGE SCALE GENOMIC DNA]</scope>
</reference>
<dbReference type="InterPro" id="IPR047657">
    <property type="entry name" value="PmbA"/>
</dbReference>
<feature type="domain" description="Metalloprotease TldD/E C-terminal" evidence="3">
    <location>
        <begin position="229"/>
        <end position="448"/>
    </location>
</feature>
<sequence>MALEIAAFQQHLFEEGRKQGCVKMEVYYEQTRSTSVRVSKGDIDAFTIKETGGVSFRGEFNGKMGYAYSERLETDVIAFLIEEARSNAYALESSEIDQLFPGAPTYPQVKTYEAELLRTAPQLLIDAAMDMERIALASDERITLVRSSSVTLTENEVMIANTEGLNCSASYSTAVGSLSLVATQSGQTTTGDWFEYSMERFEDIDFKAIAHKAVEEAVSKLGADTILSDQYPVIFRHDAASKLLGSYTSIFSAEAVNKGFSGLKDKIGEQIAGSNVTLVDDPLMNGVLGACSFDAEGYACTCTEVIKEGKLLTYLHNGKTASKAGLVSTGHASKGGYRGKIGIAPHNMYVLPGSTALEDMIAGTQRGVMIVQLQGLHAGTNAVSGEFSLSCTGFLIEQGRVVRPVNQITVSGNLFEMLKQIEVVGSDIRFTGRCNAPSLKVKGLTISGA</sequence>
<dbReference type="PANTHER" id="PTHR43421:SF1">
    <property type="entry name" value="METALLOPROTEASE PMBA"/>
    <property type="match status" value="1"/>
</dbReference>
<dbReference type="GO" id="GO:0008237">
    <property type="term" value="F:metallopeptidase activity"/>
    <property type="evidence" value="ECO:0007669"/>
    <property type="project" value="InterPro"/>
</dbReference>
<evidence type="ECO:0000259" key="4">
    <source>
        <dbReference type="Pfam" id="PF19290"/>
    </source>
</evidence>
<proteinExistence type="inferred from homology"/>
<protein>
    <submittedName>
        <fullName evidence="5">Zn-dependent protease</fullName>
    </submittedName>
</protein>
<feature type="domain" description="Metalloprotease TldD/E central" evidence="4">
    <location>
        <begin position="122"/>
        <end position="221"/>
    </location>
</feature>
<evidence type="ECO:0000256" key="1">
    <source>
        <dbReference type="ARBA" id="ARBA00005836"/>
    </source>
</evidence>
<accession>A0A383R8M6</accession>
<dbReference type="InterPro" id="IPR002510">
    <property type="entry name" value="Metalloprtase-TldD/E_N"/>
</dbReference>
<dbReference type="EMBL" id="LS992241">
    <property type="protein sequence ID" value="SYX83497.1"/>
    <property type="molecule type" value="Genomic_DNA"/>
</dbReference>
<dbReference type="InterPro" id="IPR045569">
    <property type="entry name" value="Metalloprtase-TldD/E_C"/>
</dbReference>
<dbReference type="AlphaFoldDB" id="A0A383R8M6"/>
<dbReference type="Pfam" id="PF19289">
    <property type="entry name" value="PmbA_TldD_3rd"/>
    <property type="match status" value="1"/>
</dbReference>
<gene>
    <name evidence="5" type="ORF">PBLR_11919</name>
</gene>
<dbReference type="InterPro" id="IPR045570">
    <property type="entry name" value="Metalloprtase-TldD/E_cen_dom"/>
</dbReference>
<name>A0A383R8M6_PAEAL</name>